<dbReference type="AlphaFoldDB" id="A0A0K2ZPN5"/>
<protein>
    <recommendedName>
        <fullName evidence="2">SH3 domain-containing protein</fullName>
    </recommendedName>
</protein>
<dbReference type="PROSITE" id="PS50002">
    <property type="entry name" value="SH3"/>
    <property type="match status" value="1"/>
</dbReference>
<dbReference type="RefSeq" id="WP_053834724.1">
    <property type="nucleotide sequence ID" value="NZ_CXOI01000019.1"/>
</dbReference>
<dbReference type="EMBL" id="CXOI01000019">
    <property type="protein sequence ID" value="CTP85335.1"/>
    <property type="molecule type" value="Genomic_DNA"/>
</dbReference>
<evidence type="ECO:0000259" key="2">
    <source>
        <dbReference type="PROSITE" id="PS50002"/>
    </source>
</evidence>
<evidence type="ECO:0000313" key="4">
    <source>
        <dbReference type="Proteomes" id="UP000046187"/>
    </source>
</evidence>
<dbReference type="PIRSF" id="PIRSF034961">
    <property type="entry name" value="UCP034961_SH3_2"/>
    <property type="match status" value="1"/>
</dbReference>
<evidence type="ECO:0000256" key="1">
    <source>
        <dbReference type="ARBA" id="ARBA00022443"/>
    </source>
</evidence>
<accession>A0A0K2ZPN5</accession>
<keyword evidence="1" id="KW-0728">SH3 domain</keyword>
<sequence length="116" mass="13104">MQARLLSDYRAAYPHPIRFAAGERVVLGVRDEEWPAFVWTTTAAGNAGWAPLAWLRATGDGHAEALRDYDARELDAVQGDTVTLHHEYGDWWWAERADGVQGWLPARDLELLEETT</sequence>
<dbReference type="Gene3D" id="2.30.30.40">
    <property type="entry name" value="SH3 Domains"/>
    <property type="match status" value="1"/>
</dbReference>
<reference evidence="4" key="1">
    <citation type="submission" date="2015-07" db="EMBL/GenBank/DDBJ databases">
        <authorList>
            <person name="Wibberg D."/>
        </authorList>
    </citation>
    <scope>NUCLEOTIDE SEQUENCE [LARGE SCALE GENOMIC DNA]</scope>
</reference>
<keyword evidence="4" id="KW-1185">Reference proteome</keyword>
<feature type="domain" description="SH3" evidence="2">
    <location>
        <begin position="58"/>
        <end position="114"/>
    </location>
</feature>
<dbReference type="Proteomes" id="UP000046187">
    <property type="component" value="Unassembled WGS sequence"/>
</dbReference>
<dbReference type="SUPFAM" id="SSF50044">
    <property type="entry name" value="SH3-domain"/>
    <property type="match status" value="1"/>
</dbReference>
<dbReference type="Pfam" id="PF07653">
    <property type="entry name" value="SH3_2"/>
    <property type="match status" value="1"/>
</dbReference>
<proteinExistence type="predicted"/>
<organism evidence="3 4">
    <name type="scientific">Xanthomonas graminis pv. arrhenatheri LMG 727</name>
    <dbReference type="NCBI Taxonomy" id="1195923"/>
    <lineage>
        <taxon>Bacteria</taxon>
        <taxon>Pseudomonadati</taxon>
        <taxon>Pseudomonadota</taxon>
        <taxon>Gammaproteobacteria</taxon>
        <taxon>Lysobacterales</taxon>
        <taxon>Lysobacteraceae</taxon>
        <taxon>Xanthomonas</taxon>
        <taxon>Xanthomonas translucens group</taxon>
        <taxon>Xanthomonas graminis</taxon>
    </lineage>
</organism>
<dbReference type="SMART" id="SM00326">
    <property type="entry name" value="SH3"/>
    <property type="match status" value="1"/>
</dbReference>
<dbReference type="InterPro" id="IPR014593">
    <property type="entry name" value="UCP034961_SH3_2"/>
</dbReference>
<dbReference type="InterPro" id="IPR001452">
    <property type="entry name" value="SH3_domain"/>
</dbReference>
<dbReference type="Pfam" id="PF00018">
    <property type="entry name" value="SH3_1"/>
    <property type="match status" value="1"/>
</dbReference>
<evidence type="ECO:0000313" key="3">
    <source>
        <dbReference type="EMBL" id="CTP85335.1"/>
    </source>
</evidence>
<dbReference type="InterPro" id="IPR036028">
    <property type="entry name" value="SH3-like_dom_sf"/>
</dbReference>
<dbReference type="CDD" id="cd00174">
    <property type="entry name" value="SH3"/>
    <property type="match status" value="1"/>
</dbReference>
<name>A0A0K2ZPN5_9XANT</name>
<gene>
    <name evidence="3" type="ORF">XTALMG727_1291</name>
</gene>